<proteinExistence type="predicted"/>
<evidence type="ECO:0000256" key="2">
    <source>
        <dbReference type="SAM" id="Phobius"/>
    </source>
</evidence>
<feature type="transmembrane region" description="Helical" evidence="2">
    <location>
        <begin position="100"/>
        <end position="119"/>
    </location>
</feature>
<dbReference type="PROSITE" id="PS50005">
    <property type="entry name" value="TPR"/>
    <property type="match status" value="1"/>
</dbReference>
<feature type="transmembrane region" description="Helical" evidence="2">
    <location>
        <begin position="445"/>
        <end position="463"/>
    </location>
</feature>
<dbReference type="Pfam" id="PF14559">
    <property type="entry name" value="TPR_19"/>
    <property type="match status" value="1"/>
</dbReference>
<keyword evidence="2" id="KW-1133">Transmembrane helix</keyword>
<evidence type="ECO:0000313" key="4">
    <source>
        <dbReference type="Proteomes" id="UP000316609"/>
    </source>
</evidence>
<accession>A0A538TW26</accession>
<feature type="repeat" description="TPR" evidence="1">
    <location>
        <begin position="524"/>
        <end position="557"/>
    </location>
</feature>
<feature type="transmembrane region" description="Helical" evidence="2">
    <location>
        <begin position="298"/>
        <end position="321"/>
    </location>
</feature>
<dbReference type="InterPro" id="IPR019734">
    <property type="entry name" value="TPR_rpt"/>
</dbReference>
<dbReference type="Proteomes" id="UP000316609">
    <property type="component" value="Unassembled WGS sequence"/>
</dbReference>
<feature type="transmembrane region" description="Helical" evidence="2">
    <location>
        <begin position="419"/>
        <end position="438"/>
    </location>
</feature>
<keyword evidence="1" id="KW-0802">TPR repeat</keyword>
<dbReference type="Gene3D" id="1.25.40.10">
    <property type="entry name" value="Tetratricopeptide repeat domain"/>
    <property type="match status" value="1"/>
</dbReference>
<protein>
    <submittedName>
        <fullName evidence="3">Uncharacterized protein</fullName>
    </submittedName>
</protein>
<evidence type="ECO:0000313" key="3">
    <source>
        <dbReference type="EMBL" id="TMQ67832.1"/>
    </source>
</evidence>
<feature type="transmembrane region" description="Helical" evidence="2">
    <location>
        <begin position="61"/>
        <end position="79"/>
    </location>
</feature>
<name>A0A538TW26_UNCEI</name>
<dbReference type="InterPro" id="IPR011990">
    <property type="entry name" value="TPR-like_helical_dom_sf"/>
</dbReference>
<gene>
    <name evidence="3" type="ORF">E6K78_03385</name>
</gene>
<reference evidence="3 4" key="1">
    <citation type="journal article" date="2019" name="Nat. Microbiol.">
        <title>Mediterranean grassland soil C-N compound turnover is dependent on rainfall and depth, and is mediated by genomically divergent microorganisms.</title>
        <authorList>
            <person name="Diamond S."/>
            <person name="Andeer P.F."/>
            <person name="Li Z."/>
            <person name="Crits-Christoph A."/>
            <person name="Burstein D."/>
            <person name="Anantharaman K."/>
            <person name="Lane K.R."/>
            <person name="Thomas B.C."/>
            <person name="Pan C."/>
            <person name="Northen T.R."/>
            <person name="Banfield J.F."/>
        </authorList>
    </citation>
    <scope>NUCLEOTIDE SEQUENCE [LARGE SCALE GENOMIC DNA]</scope>
    <source>
        <strain evidence="3">WS_8</strain>
    </source>
</reference>
<organism evidence="3 4">
    <name type="scientific">Eiseniibacteriota bacterium</name>
    <dbReference type="NCBI Taxonomy" id="2212470"/>
    <lineage>
        <taxon>Bacteria</taxon>
        <taxon>Candidatus Eiseniibacteriota</taxon>
    </lineage>
</organism>
<comment type="caution">
    <text evidence="3">The sequence shown here is derived from an EMBL/GenBank/DDBJ whole genome shotgun (WGS) entry which is preliminary data.</text>
</comment>
<feature type="transmembrane region" description="Helical" evidence="2">
    <location>
        <begin position="352"/>
        <end position="375"/>
    </location>
</feature>
<feature type="transmembrane region" description="Helical" evidence="2">
    <location>
        <begin position="264"/>
        <end position="286"/>
    </location>
</feature>
<feature type="transmembrane region" description="Helical" evidence="2">
    <location>
        <begin position="227"/>
        <end position="244"/>
    </location>
</feature>
<keyword evidence="2" id="KW-0472">Membrane</keyword>
<keyword evidence="2" id="KW-0812">Transmembrane</keyword>
<dbReference type="EMBL" id="VBOY01000028">
    <property type="protein sequence ID" value="TMQ67832.1"/>
    <property type="molecule type" value="Genomic_DNA"/>
</dbReference>
<feature type="transmembrane region" description="Helical" evidence="2">
    <location>
        <begin position="197"/>
        <end position="220"/>
    </location>
</feature>
<dbReference type="SUPFAM" id="SSF48452">
    <property type="entry name" value="TPR-like"/>
    <property type="match status" value="1"/>
</dbReference>
<sequence length="612" mass="65086">MPNPAPNRPRASSGALAAGGAAPPPAAAGALAASIVLLALARGVLAFQHSMWAWSLDLMRFLHPAFGWGLWAIGILALLPPIADRLAPMLGRFGDAIARAPGRSSFAWALAAAALAWALPDRLWFVGDFLMRQGTVRVGEEFSRMFPQALPLDRLLHYGLPRFLTETALVNANGAARTLGIVEAGGFGALAVSFARALGLSGAGAFAAAVVVLFGGYLGLFTGFSKAFAELCLLVAATGVYGLQTVRSGRGLIPLGVSLALGLTLHRSALGLIPATAVAWWIWCSTHGRGGGWRRREVLVALAIPVAALAVMLPRIVAVILEWDPVHFASKTVELQGGVLKAALAGTRPADLLNLLVMLSPLAPVILIVLPLWLAASRGARAPGWRAELLLLVTLALPFLAVMPFLHPAQGLYRDWDDFAATGVAVSLLVSWTVARSLGGPRAGLLAVAVTAGSVVPTVQWLAHQRDVNRGLERVRAFMLEPPRRSDPERGTTWDYLGIRSFGLERYQAAGDAFAHAAETSPSPRILHEQAAAETMLGHYHKAQDLYHRMLALEPDNRLGWLGLGTVSANLRDLPEARRAAQVLLHRAPDDADALRLLEAVERLEANQPSAP</sequence>
<dbReference type="AlphaFoldDB" id="A0A538TW26"/>
<evidence type="ECO:0000256" key="1">
    <source>
        <dbReference type="PROSITE-ProRule" id="PRU00339"/>
    </source>
</evidence>
<feature type="transmembrane region" description="Helical" evidence="2">
    <location>
        <begin position="387"/>
        <end position="407"/>
    </location>
</feature>